<comment type="caution">
    <text evidence="1">The sequence shown here is derived from an EMBL/GenBank/DDBJ whole genome shotgun (WGS) entry which is preliminary data.</text>
</comment>
<evidence type="ECO:0000313" key="1">
    <source>
        <dbReference type="EMBL" id="KAL1273964.1"/>
    </source>
</evidence>
<accession>A0ABR3NAJ5</accession>
<dbReference type="Proteomes" id="UP001558613">
    <property type="component" value="Unassembled WGS sequence"/>
</dbReference>
<gene>
    <name evidence="1" type="ORF">QQF64_026778</name>
</gene>
<keyword evidence="2" id="KW-1185">Reference proteome</keyword>
<sequence>MFQLYRITHALKSLDWTLVNVQIDFALLVFRSLNVFAAQPISNKLVKFVTNRSLWSSKPVLTVRTNIYEDAQSPTMEQPAEDIGLSEELFTEDAFLRSKTDVVQ</sequence>
<organism evidence="1 2">
    <name type="scientific">Cirrhinus molitorella</name>
    <name type="common">mud carp</name>
    <dbReference type="NCBI Taxonomy" id="172907"/>
    <lineage>
        <taxon>Eukaryota</taxon>
        <taxon>Metazoa</taxon>
        <taxon>Chordata</taxon>
        <taxon>Craniata</taxon>
        <taxon>Vertebrata</taxon>
        <taxon>Euteleostomi</taxon>
        <taxon>Actinopterygii</taxon>
        <taxon>Neopterygii</taxon>
        <taxon>Teleostei</taxon>
        <taxon>Ostariophysi</taxon>
        <taxon>Cypriniformes</taxon>
        <taxon>Cyprinidae</taxon>
        <taxon>Labeoninae</taxon>
        <taxon>Labeonini</taxon>
        <taxon>Cirrhinus</taxon>
    </lineage>
</organism>
<name>A0ABR3NAJ5_9TELE</name>
<dbReference type="EMBL" id="JAYMGO010000005">
    <property type="protein sequence ID" value="KAL1273964.1"/>
    <property type="molecule type" value="Genomic_DNA"/>
</dbReference>
<reference evidence="1 2" key="1">
    <citation type="submission" date="2023-09" db="EMBL/GenBank/DDBJ databases">
        <authorList>
            <person name="Wang M."/>
        </authorList>
    </citation>
    <scope>NUCLEOTIDE SEQUENCE [LARGE SCALE GENOMIC DNA]</scope>
    <source>
        <strain evidence="1">GT-2023</strain>
        <tissue evidence="1">Liver</tissue>
    </source>
</reference>
<evidence type="ECO:0000313" key="2">
    <source>
        <dbReference type="Proteomes" id="UP001558613"/>
    </source>
</evidence>
<proteinExistence type="predicted"/>
<protein>
    <submittedName>
        <fullName evidence="1">Uncharacterized protein</fullName>
    </submittedName>
</protein>